<dbReference type="EC" id="2.5.1.78" evidence="3"/>
<dbReference type="PANTHER" id="PTHR21058">
    <property type="entry name" value="6,7-DIMETHYL-8-RIBITYLLUMAZINE SYNTHASE DMRL SYNTHASE LUMAZINE SYNTHASE"/>
    <property type="match status" value="1"/>
</dbReference>
<comment type="catalytic activity">
    <reaction evidence="6">
        <text>(2S)-2-hydroxy-3-oxobutyl phosphate + 5-amino-6-(D-ribitylamino)uracil = 6,7-dimethyl-8-(1-D-ribityl)lumazine + phosphate + 2 H2O + H(+)</text>
        <dbReference type="Rhea" id="RHEA:26152"/>
        <dbReference type="ChEBI" id="CHEBI:15377"/>
        <dbReference type="ChEBI" id="CHEBI:15378"/>
        <dbReference type="ChEBI" id="CHEBI:15934"/>
        <dbReference type="ChEBI" id="CHEBI:43474"/>
        <dbReference type="ChEBI" id="CHEBI:58201"/>
        <dbReference type="ChEBI" id="CHEBI:58830"/>
        <dbReference type="EC" id="2.5.1.78"/>
    </reaction>
</comment>
<evidence type="ECO:0000256" key="6">
    <source>
        <dbReference type="ARBA" id="ARBA00048785"/>
    </source>
</evidence>
<dbReference type="InterPro" id="IPR036467">
    <property type="entry name" value="LS/RS_sf"/>
</dbReference>
<protein>
    <recommendedName>
        <fullName evidence="3">6,7-dimethyl-8-ribityllumazine synthase</fullName>
        <ecNumber evidence="3">2.5.1.78</ecNumber>
    </recommendedName>
</protein>
<comment type="caution">
    <text evidence="7">The sequence shown here is derived from an EMBL/GenBank/DDBJ whole genome shotgun (WGS) entry which is preliminary data.</text>
</comment>
<dbReference type="InterPro" id="IPR002180">
    <property type="entry name" value="LS/RS"/>
</dbReference>
<evidence type="ECO:0000256" key="4">
    <source>
        <dbReference type="ARBA" id="ARBA00022619"/>
    </source>
</evidence>
<dbReference type="SUPFAM" id="SSF52121">
    <property type="entry name" value="Lumazine synthase"/>
    <property type="match status" value="1"/>
</dbReference>
<organism evidence="7 8">
    <name type="scientific">Colocasia esculenta</name>
    <name type="common">Wild taro</name>
    <name type="synonym">Arum esculentum</name>
    <dbReference type="NCBI Taxonomy" id="4460"/>
    <lineage>
        <taxon>Eukaryota</taxon>
        <taxon>Viridiplantae</taxon>
        <taxon>Streptophyta</taxon>
        <taxon>Embryophyta</taxon>
        <taxon>Tracheophyta</taxon>
        <taxon>Spermatophyta</taxon>
        <taxon>Magnoliopsida</taxon>
        <taxon>Liliopsida</taxon>
        <taxon>Araceae</taxon>
        <taxon>Aroideae</taxon>
        <taxon>Colocasieae</taxon>
        <taxon>Colocasia</taxon>
    </lineage>
</organism>
<dbReference type="EMBL" id="NMUH01000473">
    <property type="protein sequence ID" value="MQL79740.1"/>
    <property type="molecule type" value="Genomic_DNA"/>
</dbReference>
<dbReference type="OrthoDB" id="2965at2759"/>
<gene>
    <name evidence="7" type="ORF">Taro_012196</name>
</gene>
<comment type="pathway">
    <text evidence="1">Cofactor biosynthesis; riboflavin biosynthesis; riboflavin from 2-hydroxy-3-oxobutyl phosphate and 5-amino-6-(D-ribitylamino)uracil: step 1/2.</text>
</comment>
<dbReference type="Pfam" id="PF00885">
    <property type="entry name" value="DMRL_synthase"/>
    <property type="match status" value="1"/>
</dbReference>
<dbReference type="InterPro" id="IPR034964">
    <property type="entry name" value="LS"/>
</dbReference>
<dbReference type="GO" id="GO:0009349">
    <property type="term" value="C:riboflavin synthase complex"/>
    <property type="evidence" value="ECO:0007669"/>
    <property type="project" value="InterPro"/>
</dbReference>
<keyword evidence="4" id="KW-0686">Riboflavin biosynthesis</keyword>
<evidence type="ECO:0000256" key="3">
    <source>
        <dbReference type="ARBA" id="ARBA00012664"/>
    </source>
</evidence>
<evidence type="ECO:0000256" key="1">
    <source>
        <dbReference type="ARBA" id="ARBA00004917"/>
    </source>
</evidence>
<dbReference type="Proteomes" id="UP000652761">
    <property type="component" value="Unassembled WGS sequence"/>
</dbReference>
<reference evidence="7" key="1">
    <citation type="submission" date="2017-07" db="EMBL/GenBank/DDBJ databases">
        <title>Taro Niue Genome Assembly and Annotation.</title>
        <authorList>
            <person name="Atibalentja N."/>
            <person name="Keating K."/>
            <person name="Fields C.J."/>
        </authorList>
    </citation>
    <scope>NUCLEOTIDE SEQUENCE</scope>
    <source>
        <strain evidence="7">Niue_2</strain>
        <tissue evidence="7">Leaf</tissue>
    </source>
</reference>
<keyword evidence="8" id="KW-1185">Reference proteome</keyword>
<evidence type="ECO:0000256" key="5">
    <source>
        <dbReference type="ARBA" id="ARBA00022679"/>
    </source>
</evidence>
<evidence type="ECO:0000256" key="2">
    <source>
        <dbReference type="ARBA" id="ARBA00007424"/>
    </source>
</evidence>
<evidence type="ECO:0000313" key="7">
    <source>
        <dbReference type="EMBL" id="MQL79740.1"/>
    </source>
</evidence>
<evidence type="ECO:0000313" key="8">
    <source>
        <dbReference type="Proteomes" id="UP000652761"/>
    </source>
</evidence>
<sequence>MEKPHRGCGTLGGFCPPKWEIPPLVLWVPGSFEIPVVAQQLGKLGKYDAILCIGAVIQS</sequence>
<keyword evidence="5" id="KW-0808">Transferase</keyword>
<name>A0A843UCU3_COLES</name>
<dbReference type="GO" id="GO:0000906">
    <property type="term" value="F:6,7-dimethyl-8-ribityllumazine synthase activity"/>
    <property type="evidence" value="ECO:0007669"/>
    <property type="project" value="UniProtKB-EC"/>
</dbReference>
<dbReference type="Gene3D" id="3.40.50.960">
    <property type="entry name" value="Lumazine/riboflavin synthase"/>
    <property type="match status" value="1"/>
</dbReference>
<proteinExistence type="inferred from homology"/>
<dbReference type="GO" id="GO:0009231">
    <property type="term" value="P:riboflavin biosynthetic process"/>
    <property type="evidence" value="ECO:0007669"/>
    <property type="project" value="UniProtKB-UniPathway"/>
</dbReference>
<dbReference type="UniPathway" id="UPA00275"/>
<comment type="similarity">
    <text evidence="2">Belongs to the DMRL synthase family.</text>
</comment>
<dbReference type="PANTHER" id="PTHR21058:SF0">
    <property type="entry name" value="6,7-DIMETHYL-8-RIBITYLLUMAZINE SYNTHASE"/>
    <property type="match status" value="1"/>
</dbReference>
<dbReference type="AlphaFoldDB" id="A0A843UCU3"/>
<accession>A0A843UCU3</accession>